<comment type="function">
    <text evidence="6">Catalyzes the hydrolysis of queuosine 5'-phosphate, releasing the nucleobase queuine (q). Is required for salvage of queuine from exogenous queuosine (Q) that is imported and then converted to queuosine 5'-phosphate intracellularly.</text>
</comment>
<comment type="catalytic activity">
    <reaction evidence="5 6">
        <text>queuosine 5'-phosphate + H2O = queuine + D-ribose 5-phosphate</text>
        <dbReference type="Rhea" id="RHEA:75387"/>
        <dbReference type="ChEBI" id="CHEBI:15377"/>
        <dbReference type="ChEBI" id="CHEBI:17433"/>
        <dbReference type="ChEBI" id="CHEBI:78346"/>
        <dbReference type="ChEBI" id="CHEBI:194371"/>
    </reaction>
    <physiologicalReaction direction="left-to-right" evidence="5 6">
        <dbReference type="Rhea" id="RHEA:75388"/>
    </physiologicalReaction>
</comment>
<evidence type="ECO:0000256" key="2">
    <source>
        <dbReference type="ARBA" id="ARBA00035119"/>
    </source>
</evidence>
<evidence type="ECO:0000256" key="3">
    <source>
        <dbReference type="ARBA" id="ARBA00035306"/>
    </source>
</evidence>
<keyword evidence="1 6" id="KW-0378">Hydrolase</keyword>
<dbReference type="AlphaFoldDB" id="G0U6Q2"/>
<dbReference type="EC" id="3.2.2.-" evidence="6"/>
<dbReference type="InterPro" id="IPR019438">
    <property type="entry name" value="Q_salvage"/>
</dbReference>
<organism evidence="8">
    <name type="scientific">Trypanosoma vivax (strain Y486)</name>
    <dbReference type="NCBI Taxonomy" id="1055687"/>
    <lineage>
        <taxon>Eukaryota</taxon>
        <taxon>Discoba</taxon>
        <taxon>Euglenozoa</taxon>
        <taxon>Kinetoplastea</taxon>
        <taxon>Metakinetoplastina</taxon>
        <taxon>Trypanosomatida</taxon>
        <taxon>Trypanosomatidae</taxon>
        <taxon>Trypanosoma</taxon>
        <taxon>Duttonella</taxon>
    </lineage>
</organism>
<comment type="similarity">
    <text evidence="2 6">Belongs to the QNG1 protein family.</text>
</comment>
<reference evidence="8" key="1">
    <citation type="journal article" date="2012" name="Proc. Natl. Acad. Sci. U.S.A.">
        <title>Antigenic diversity is generated by distinct evolutionary mechanisms in African trypanosome species.</title>
        <authorList>
            <person name="Jackson A.P."/>
            <person name="Berry A."/>
            <person name="Aslett M."/>
            <person name="Allison H.C."/>
            <person name="Burton P."/>
            <person name="Vavrova-Anderson J."/>
            <person name="Brown R."/>
            <person name="Browne H."/>
            <person name="Corton N."/>
            <person name="Hauser H."/>
            <person name="Gamble J."/>
            <person name="Gilderthorp R."/>
            <person name="Marcello L."/>
            <person name="McQuillan J."/>
            <person name="Otto T.D."/>
            <person name="Quail M.A."/>
            <person name="Sanders M.J."/>
            <person name="van Tonder A."/>
            <person name="Ginger M.L."/>
            <person name="Field M.C."/>
            <person name="Barry J.D."/>
            <person name="Hertz-Fowler C."/>
            <person name="Berriman M."/>
        </authorList>
    </citation>
    <scope>NUCLEOTIDE SEQUENCE</scope>
    <source>
        <strain evidence="8">Y486</strain>
    </source>
</reference>
<evidence type="ECO:0000256" key="6">
    <source>
        <dbReference type="RuleBase" id="RU365002"/>
    </source>
</evidence>
<accession>G0U6Q2</accession>
<evidence type="ECO:0000256" key="5">
    <source>
        <dbReference type="ARBA" id="ARBA00048204"/>
    </source>
</evidence>
<dbReference type="PANTHER" id="PTHR21314:SF0">
    <property type="entry name" value="QUEUOSINE 5'-PHOSPHATE N-GLYCOSYLASE_HYDROLASE"/>
    <property type="match status" value="1"/>
</dbReference>
<dbReference type="GO" id="GO:0016787">
    <property type="term" value="F:hydrolase activity"/>
    <property type="evidence" value="ECO:0007669"/>
    <property type="project" value="UniProtKB-KW"/>
</dbReference>
<keyword evidence="7" id="KW-0812">Transmembrane</keyword>
<name>G0U6Q2_TRYVY</name>
<dbReference type="PANTHER" id="PTHR21314">
    <property type="entry name" value="QUEUOSINE 5'-PHOSPHATE N-GLYCOSYLASE_HYDROLASE-RELATED"/>
    <property type="match status" value="1"/>
</dbReference>
<gene>
    <name evidence="8" type="ORF">TVY486_1006070</name>
</gene>
<protein>
    <recommendedName>
        <fullName evidence="3 6">Queuosine 5'-phosphate N-glycosylase/hydrolase</fullName>
        <ecNumber evidence="6">3.2.2.-</ecNumber>
    </recommendedName>
    <alternativeName>
        <fullName evidence="4 6">Queuosine-nucleotide N-glycosylase/hydrolase</fullName>
    </alternativeName>
</protein>
<evidence type="ECO:0000313" key="8">
    <source>
        <dbReference type="EMBL" id="CCC51556.1"/>
    </source>
</evidence>
<evidence type="ECO:0000256" key="7">
    <source>
        <dbReference type="SAM" id="Phobius"/>
    </source>
</evidence>
<keyword evidence="7" id="KW-1133">Transmembrane helix</keyword>
<evidence type="ECO:0000256" key="1">
    <source>
        <dbReference type="ARBA" id="ARBA00022801"/>
    </source>
</evidence>
<evidence type="ECO:0000256" key="4">
    <source>
        <dbReference type="ARBA" id="ARBA00035393"/>
    </source>
</evidence>
<dbReference type="VEuPathDB" id="TriTrypDB:TvY486_1006070"/>
<keyword evidence="7" id="KW-0472">Membrane</keyword>
<feature type="transmembrane region" description="Helical" evidence="7">
    <location>
        <begin position="12"/>
        <end position="36"/>
    </location>
</feature>
<sequence length="470" mass="52717">MCAGCRLSYACLCFEALLLHVSVICFQAFLLFLYSFTCEYMTVRSVKAVIRDCIAQGVSRCALQHVRVVHPVECASLTHFNEQLRRCLHDVSANVGESASNSWLLALPSSLLGTTEEVINYLGMLVAIDFRHWAEDGERETLPGSRVRGYHNFYATPTQKDTRNGSALRGSMAMVYILRQAVEAHGLHWYRPELLLRFKTVEEATEGLRCCFVGHKGDGQTPMWIPAKRERVELLLSLASALVERKTSFYKMWRDSECYLYHPTEVKRGFIEQLLQLHPRYRDVCVLSGSGAENASQVGEVDVLEIPVLKLAQLTAIAIDSVLPFVGGAGSKSTHNDFRYLPHQSKTSSIAHPGAFLDKHQLTICCDYQIPKALRHLGLIEYDAYLATLVDEGVPLVPGGKEECAIRVGALIASEMLLEYLNNGGLNRGEALRGLPKKWDGPAIDHMLWYIGRNYVESSIKHHLCYTTMY</sequence>
<dbReference type="Pfam" id="PF10343">
    <property type="entry name" value="Q_salvage"/>
    <property type="match status" value="1"/>
</dbReference>
<dbReference type="GO" id="GO:0006400">
    <property type="term" value="P:tRNA modification"/>
    <property type="evidence" value="ECO:0007669"/>
    <property type="project" value="TreeGrafter"/>
</dbReference>
<dbReference type="EMBL" id="HE573026">
    <property type="protein sequence ID" value="CCC51556.1"/>
    <property type="molecule type" value="Genomic_DNA"/>
</dbReference>
<proteinExistence type="inferred from homology"/>